<name>M3USP7_ENTH1</name>
<proteinExistence type="predicted"/>
<dbReference type="Proteomes" id="UP000030781">
    <property type="component" value="Unassembled WGS sequence"/>
</dbReference>
<organism evidence="2 3">
    <name type="scientific">Entamoeba histolytica HM-1:IMSS-B</name>
    <dbReference type="NCBI Taxonomy" id="885319"/>
    <lineage>
        <taxon>Eukaryota</taxon>
        <taxon>Amoebozoa</taxon>
        <taxon>Evosea</taxon>
        <taxon>Archamoebae</taxon>
        <taxon>Mastigamoebida</taxon>
        <taxon>Entamoebidae</taxon>
        <taxon>Entamoeba</taxon>
    </lineage>
</organism>
<feature type="compositionally biased region" description="Basic and acidic residues" evidence="1">
    <location>
        <begin position="147"/>
        <end position="163"/>
    </location>
</feature>
<feature type="compositionally biased region" description="Basic residues" evidence="1">
    <location>
        <begin position="225"/>
        <end position="242"/>
    </location>
</feature>
<evidence type="ECO:0000313" key="2">
    <source>
        <dbReference type="EMBL" id="EMH74197.1"/>
    </source>
</evidence>
<dbReference type="OrthoDB" id="30137at2759"/>
<protein>
    <submittedName>
        <fullName evidence="2">Uncharacterized protein</fullName>
    </submittedName>
</protein>
<dbReference type="AlphaFoldDB" id="M3USP7"/>
<feature type="region of interest" description="Disordered" evidence="1">
    <location>
        <begin position="139"/>
        <end position="171"/>
    </location>
</feature>
<feature type="region of interest" description="Disordered" evidence="1">
    <location>
        <begin position="225"/>
        <end position="246"/>
    </location>
</feature>
<reference evidence="2 3" key="1">
    <citation type="submission" date="2013-01" db="EMBL/GenBank/DDBJ databases">
        <authorList>
            <person name="Hannick L."/>
            <person name="Zafar N."/>
            <person name="Lorenzi H."/>
            <person name="Ali I.A."/>
            <person name="Petri W.P."/>
            <person name="Caler E."/>
        </authorList>
    </citation>
    <scope>NUCLEOTIDE SEQUENCE [LARGE SCALE GENOMIC DNA]</scope>
    <source>
        <strain evidence="3">HM3:IMSS-B</strain>
    </source>
</reference>
<feature type="region of interest" description="Disordered" evidence="1">
    <location>
        <begin position="183"/>
        <end position="210"/>
    </location>
</feature>
<evidence type="ECO:0000256" key="1">
    <source>
        <dbReference type="SAM" id="MobiDB-lite"/>
    </source>
</evidence>
<feature type="compositionally biased region" description="Basic residues" evidence="1">
    <location>
        <begin position="193"/>
        <end position="204"/>
    </location>
</feature>
<evidence type="ECO:0000313" key="3">
    <source>
        <dbReference type="Proteomes" id="UP000030781"/>
    </source>
</evidence>
<sequence>METGKGKLPPHPFAKPFSNRYSTSAEGFYEQSLQLRREQERYNMMQQERYLLTKQMSYLDIIPKCCGYPLPSLFEQQEYQPIDFFIQPLPSVNDRLGITPELPKLTQIFIFKYIPSKIKNKNSLTFLGELLTSQPKHIFPTTSNVQSDRKDNFTKENEDKNENNVDDDTITEVASETEEVLIETIKEKEQPKQKNKRKKEKPQKKKIEVPKINEDTDEIFVHEKRKRRSYNRKNNGKRKKDPNKKEIEEVLEENTLHTECILSNEKDVTGIDDGLNNLGKENTLIELAQLKPPIFTNEEKDEKRFQSGIEKIKINLSNLTANKKETDSVPIRFHDNVVIENKEEIVELNLLPLENEEKKFQHLEFQDEKNMFVINDNAKQVPEILILQEPSYPLISCKEKIPIINKKINYI</sequence>
<dbReference type="VEuPathDB" id="AmoebaDB:EHI8A_094630"/>
<gene>
    <name evidence="2" type="ORF">EHI8A_094630</name>
</gene>
<dbReference type="EMBL" id="KB611032">
    <property type="protein sequence ID" value="EMH74197.1"/>
    <property type="molecule type" value="Genomic_DNA"/>
</dbReference>
<accession>M3USP7</accession>